<dbReference type="InterPro" id="IPR042087">
    <property type="entry name" value="DNA_pol_B_thumb"/>
</dbReference>
<dbReference type="GO" id="GO:0000724">
    <property type="term" value="P:double-strand break repair via homologous recombination"/>
    <property type="evidence" value="ECO:0007669"/>
    <property type="project" value="TreeGrafter"/>
</dbReference>
<dbReference type="PANTHER" id="PTHR45812">
    <property type="entry name" value="DNA POLYMERASE ZETA CATALYTIC SUBUNIT"/>
    <property type="match status" value="1"/>
</dbReference>
<dbReference type="FunFam" id="1.10.132.60:FF:000007">
    <property type="entry name" value="DNA polymerase"/>
    <property type="match status" value="1"/>
</dbReference>
<dbReference type="GO" id="GO:0042276">
    <property type="term" value="P:error-prone translesion synthesis"/>
    <property type="evidence" value="ECO:0007669"/>
    <property type="project" value="TreeGrafter"/>
</dbReference>
<keyword evidence="3" id="KW-0548">Nucleotidyltransferase</keyword>
<keyword evidence="2" id="KW-0808">Transferase</keyword>
<dbReference type="AlphaFoldDB" id="W4FYE7"/>
<dbReference type="InterPro" id="IPR023211">
    <property type="entry name" value="DNA_pol_palm_dom_sf"/>
</dbReference>
<dbReference type="PANTHER" id="PTHR45812:SF1">
    <property type="entry name" value="DNA POLYMERASE ZETA CATALYTIC SUBUNIT"/>
    <property type="match status" value="1"/>
</dbReference>
<dbReference type="STRING" id="112090.W4FYE7"/>
<dbReference type="Gene3D" id="1.10.132.60">
    <property type="entry name" value="DNA polymerase family B, C-terminal domain"/>
    <property type="match status" value="1"/>
</dbReference>
<dbReference type="InterPro" id="IPR017964">
    <property type="entry name" value="DNA-dir_DNA_pol_B_CS"/>
</dbReference>
<evidence type="ECO:0000259" key="5">
    <source>
        <dbReference type="Pfam" id="PF00136"/>
    </source>
</evidence>
<evidence type="ECO:0000256" key="1">
    <source>
        <dbReference type="ARBA" id="ARBA00012417"/>
    </source>
</evidence>
<dbReference type="Gene3D" id="3.90.1600.10">
    <property type="entry name" value="Palm domain of DNA polymerase"/>
    <property type="match status" value="1"/>
</dbReference>
<evidence type="ECO:0000256" key="4">
    <source>
        <dbReference type="ARBA" id="ARBA00022932"/>
    </source>
</evidence>
<dbReference type="EMBL" id="KI913154">
    <property type="protein sequence ID" value="ETV72514.1"/>
    <property type="molecule type" value="Genomic_DNA"/>
</dbReference>
<dbReference type="GO" id="GO:0003887">
    <property type="term" value="F:DNA-directed DNA polymerase activity"/>
    <property type="evidence" value="ECO:0007669"/>
    <property type="project" value="UniProtKB-KW"/>
</dbReference>
<dbReference type="RefSeq" id="XP_009838195.1">
    <property type="nucleotide sequence ID" value="XM_009839893.1"/>
</dbReference>
<gene>
    <name evidence="6" type="ORF">H257_12610</name>
</gene>
<evidence type="ECO:0000256" key="2">
    <source>
        <dbReference type="ARBA" id="ARBA00022679"/>
    </source>
</evidence>
<evidence type="ECO:0000313" key="6">
    <source>
        <dbReference type="EMBL" id="ETV72515.1"/>
    </source>
</evidence>
<dbReference type="InterPro" id="IPR030559">
    <property type="entry name" value="PolZ_Rev3"/>
</dbReference>
<feature type="domain" description="DNA-directed DNA polymerase family B multifunctional" evidence="5">
    <location>
        <begin position="1"/>
        <end position="274"/>
    </location>
</feature>
<evidence type="ECO:0000256" key="3">
    <source>
        <dbReference type="ARBA" id="ARBA00022695"/>
    </source>
</evidence>
<reference evidence="6" key="1">
    <citation type="submission" date="2013-12" db="EMBL/GenBank/DDBJ databases">
        <title>The Genome Sequence of Aphanomyces astaci APO3.</title>
        <authorList>
            <consortium name="The Broad Institute Genomics Platform"/>
            <person name="Russ C."/>
            <person name="Tyler B."/>
            <person name="van West P."/>
            <person name="Dieguez-Uribeondo J."/>
            <person name="Young S.K."/>
            <person name="Zeng Q."/>
            <person name="Gargeya S."/>
            <person name="Fitzgerald M."/>
            <person name="Abouelleil A."/>
            <person name="Alvarado L."/>
            <person name="Chapman S.B."/>
            <person name="Gainer-Dewar J."/>
            <person name="Goldberg J."/>
            <person name="Griggs A."/>
            <person name="Gujja S."/>
            <person name="Hansen M."/>
            <person name="Howarth C."/>
            <person name="Imamovic A."/>
            <person name="Ireland A."/>
            <person name="Larimer J."/>
            <person name="McCowan C."/>
            <person name="Murphy C."/>
            <person name="Pearson M."/>
            <person name="Poon T.W."/>
            <person name="Priest M."/>
            <person name="Roberts A."/>
            <person name="Saif S."/>
            <person name="Shea T."/>
            <person name="Sykes S."/>
            <person name="Wortman J."/>
            <person name="Nusbaum C."/>
            <person name="Birren B."/>
        </authorList>
    </citation>
    <scope>NUCLEOTIDE SEQUENCE [LARGE SCALE GENOMIC DNA]</scope>
    <source>
        <strain evidence="6">APO3</strain>
    </source>
</reference>
<sequence>MALKMIANVTYGYTAASFSGRMPCAQVADAIVQCGRTTLEAAVKTVETHPTWHAKVVYGDTDSLFVQLRGRTLEQALRLGHEIAHVVTTLNPKPVCLKFEKVYMGSFLVSKKRYVGLKFEHLGDKGHLDAKGIETIRRDSCGVVQHPMRHWLRLVFFTRDLSACKKYLQKYWTHMHDGRIPLTHYIFAKEVRLGTYAGQGPPGVLVAKKAMAKDPRAEPRYAERVAYVVVRGPPGARLMDLVVAPDELVASQKQYSINVDYYVSKQMLPSFERLAILMGVDVRKWYNALPRKAERAAVAPSLTRIDAYYSSQHCRVCDTRSFHRGSICADCRAHPQRTAMAVESQVVQLDAELQALRRVCVQCMGSSWGGSWDSPMAMVCRNFSCAVWNQWLPTAVATETWKTKVKVESSVCKND</sequence>
<proteinExistence type="predicted"/>
<accession>W4FYE7</accession>
<dbReference type="Pfam" id="PF00136">
    <property type="entry name" value="DNA_pol_B"/>
    <property type="match status" value="1"/>
</dbReference>
<organism evidence="6">
    <name type="scientific">Aphanomyces astaci</name>
    <name type="common">Crayfish plague agent</name>
    <dbReference type="NCBI Taxonomy" id="112090"/>
    <lineage>
        <taxon>Eukaryota</taxon>
        <taxon>Sar</taxon>
        <taxon>Stramenopiles</taxon>
        <taxon>Oomycota</taxon>
        <taxon>Saprolegniomycetes</taxon>
        <taxon>Saprolegniales</taxon>
        <taxon>Verrucalvaceae</taxon>
        <taxon>Aphanomyces</taxon>
    </lineage>
</organism>
<dbReference type="PROSITE" id="PS00116">
    <property type="entry name" value="DNA_POLYMERASE_B"/>
    <property type="match status" value="1"/>
</dbReference>
<dbReference type="RefSeq" id="XP_009838196.1">
    <property type="nucleotide sequence ID" value="XM_009839894.1"/>
</dbReference>
<dbReference type="EMBL" id="KI913154">
    <property type="protein sequence ID" value="ETV72513.1"/>
    <property type="molecule type" value="Genomic_DNA"/>
</dbReference>
<dbReference type="GO" id="GO:0016035">
    <property type="term" value="C:zeta DNA polymerase complex"/>
    <property type="evidence" value="ECO:0007669"/>
    <property type="project" value="InterPro"/>
</dbReference>
<dbReference type="InterPro" id="IPR006134">
    <property type="entry name" value="DNA-dir_DNA_pol_B_multi_dom"/>
</dbReference>
<dbReference type="GeneID" id="20814606"/>
<dbReference type="GO" id="GO:0003677">
    <property type="term" value="F:DNA binding"/>
    <property type="evidence" value="ECO:0007669"/>
    <property type="project" value="InterPro"/>
</dbReference>
<dbReference type="VEuPathDB" id="FungiDB:H257_12610"/>
<dbReference type="EMBL" id="KI913154">
    <property type="protein sequence ID" value="ETV72515.1"/>
    <property type="molecule type" value="Genomic_DNA"/>
</dbReference>
<dbReference type="SUPFAM" id="SSF56672">
    <property type="entry name" value="DNA/RNA polymerases"/>
    <property type="match status" value="1"/>
</dbReference>
<protein>
    <recommendedName>
        <fullName evidence="1">DNA-directed DNA polymerase</fullName>
        <ecNumber evidence="1">2.7.7.7</ecNumber>
    </recommendedName>
</protein>
<dbReference type="RefSeq" id="XP_009838197.1">
    <property type="nucleotide sequence ID" value="XM_009839895.1"/>
</dbReference>
<dbReference type="GO" id="GO:0005634">
    <property type="term" value="C:nucleus"/>
    <property type="evidence" value="ECO:0007669"/>
    <property type="project" value="TreeGrafter"/>
</dbReference>
<name>W4FYE7_APHAT</name>
<dbReference type="GO" id="GO:0000166">
    <property type="term" value="F:nucleotide binding"/>
    <property type="evidence" value="ECO:0007669"/>
    <property type="project" value="InterPro"/>
</dbReference>
<keyword evidence="4" id="KW-0239">DNA-directed DNA polymerase</keyword>
<dbReference type="InterPro" id="IPR043502">
    <property type="entry name" value="DNA/RNA_pol_sf"/>
</dbReference>
<dbReference type="EC" id="2.7.7.7" evidence="1"/>